<name>A0ACC9CWE6_9FIRM</name>
<evidence type="ECO:0000313" key="1">
    <source>
        <dbReference type="EMBL" id="PDX60123.1"/>
    </source>
</evidence>
<reference evidence="1 2" key="1">
    <citation type="journal article" date="2017" name="Front. Microbiol.">
        <title>New Insights into the Diversity of the Genus Faecalibacterium.</title>
        <authorList>
            <person name="Benevides L."/>
            <person name="Burman S."/>
            <person name="Martin R."/>
            <person name="Robert V."/>
            <person name="Thomas M."/>
            <person name="Miquel S."/>
            <person name="Chain F."/>
            <person name="Sokol H."/>
            <person name="Bermudez-Humaran L.G."/>
            <person name="Morrison M."/>
            <person name="Langella P."/>
            <person name="Azevedo V.A."/>
            <person name="Chatel J.M."/>
            <person name="Soares S."/>
        </authorList>
    </citation>
    <scope>NUCLEOTIDE SEQUENCE [LARGE SCALE GENOMIC DNA]</scope>
    <source>
        <strain evidence="2">CNCM I-4541</strain>
    </source>
</reference>
<evidence type="ECO:0000313" key="2">
    <source>
        <dbReference type="Proteomes" id="UP000220959"/>
    </source>
</evidence>
<gene>
    <name evidence="1" type="ORF">CGS49_08845</name>
</gene>
<protein>
    <submittedName>
        <fullName evidence="1">YhcH/YjgK/YiaL family protein</fullName>
    </submittedName>
</protein>
<organism evidence="1 2">
    <name type="scientific">Faecalibacterium langellae</name>
    <dbReference type="NCBI Taxonomy" id="3435293"/>
    <lineage>
        <taxon>Bacteria</taxon>
        <taxon>Bacillati</taxon>
        <taxon>Bacillota</taxon>
        <taxon>Clostridia</taxon>
        <taxon>Eubacteriales</taxon>
        <taxon>Oscillospiraceae</taxon>
        <taxon>Faecalibacterium</taxon>
    </lineage>
</organism>
<comment type="caution">
    <text evidence="1">The sequence shown here is derived from an EMBL/GenBank/DDBJ whole genome shotgun (WGS) entry which is preliminary data.</text>
</comment>
<proteinExistence type="predicted"/>
<accession>A0ACC9CWE6</accession>
<keyword evidence="2" id="KW-1185">Reference proteome</keyword>
<dbReference type="EMBL" id="NMTR01000021">
    <property type="protein sequence ID" value="PDX60123.1"/>
    <property type="molecule type" value="Genomic_DNA"/>
</dbReference>
<sequence length="149" mass="16393">MICDDLKHLKRYQGLNKNLDTAIDYLQTHDLAALPDGRTEVDGDNVFINMMDATLHSDHGFHPEYHKTYADLQIDITGGEGWGYTNIPGKEIGEFTGDCGFQDSASVVTGALGEGRFVLFFPTELHKPGLVQHGCVGVRKAVVKIKMEG</sequence>
<dbReference type="Proteomes" id="UP000220959">
    <property type="component" value="Unassembled WGS sequence"/>
</dbReference>